<gene>
    <name evidence="1" type="ORF">SAMN04488118_10817</name>
</gene>
<dbReference type="OrthoDB" id="9971427at2"/>
<accession>A0A1G5R3M9</accession>
<evidence type="ECO:0000313" key="1">
    <source>
        <dbReference type="EMBL" id="SCZ68556.1"/>
    </source>
</evidence>
<keyword evidence="2" id="KW-1185">Reference proteome</keyword>
<dbReference type="RefSeq" id="WP_090219579.1">
    <property type="nucleotide sequence ID" value="NZ_FMWG01000008.1"/>
</dbReference>
<protein>
    <submittedName>
        <fullName evidence="1">Uncharacterized protein</fullName>
    </submittedName>
</protein>
<organism evidence="1 2">
    <name type="scientific">Epibacterium ulvae</name>
    <dbReference type="NCBI Taxonomy" id="1156985"/>
    <lineage>
        <taxon>Bacteria</taxon>
        <taxon>Pseudomonadati</taxon>
        <taxon>Pseudomonadota</taxon>
        <taxon>Alphaproteobacteria</taxon>
        <taxon>Rhodobacterales</taxon>
        <taxon>Roseobacteraceae</taxon>
        <taxon>Epibacterium</taxon>
    </lineage>
</organism>
<sequence length="521" mass="56904">MTLHWPDEDIDRSNRVRVEMEHFLSEYRSLSQRLEAGRCLNDVATSRRDPETDATAVEPISPDLAARIRQEDSGSWLRIGDGLRAEVALAEAADLPPVDAAHRLGLDCSTPVGKQLVVEALVNATFRDHIVEGLCTAFAQPPVFRDDGRADEPNQIVEGARQAILQSRADWAQPEKRNLHELRTTFLWASQVTLVTPIHCLMAPLSHAAPDVAIDLLESMPSPLDAVLCLEWVHLDVESFEAWARAIRNAPSAWDEGGWIGRHGAARGLALPLLLWRAEGHLRYMPLDTEAVRATPNDVAQVVRNRAEGGVTAWRWCADLLGQANQRERDGRSGLEDGTYRTAQALARNGGWASFDPGTGRDALLLEAACRLAPDAQNIPAHLASLLPTKPEQFIRGTSGADLSWAAFGLAGHPPFGPVTRLLSKAFTGSAGAERLSSLWNKALVLRELAAGGVLNDQEDDASDHRNPAAPLHLIVTMGIAAAELCDGESREAADSLILEVDAMLEEFRPWDGHGYRVLFE</sequence>
<dbReference type="AlphaFoldDB" id="A0A1G5R3M9"/>
<name>A0A1G5R3M9_9RHOB</name>
<reference evidence="1 2" key="1">
    <citation type="submission" date="2016-10" db="EMBL/GenBank/DDBJ databases">
        <authorList>
            <person name="de Groot N.N."/>
        </authorList>
    </citation>
    <scope>NUCLEOTIDE SEQUENCE [LARGE SCALE GENOMIC DNA]</scope>
    <source>
        <strain evidence="1 2">U95</strain>
    </source>
</reference>
<dbReference type="Proteomes" id="UP000198767">
    <property type="component" value="Unassembled WGS sequence"/>
</dbReference>
<proteinExistence type="predicted"/>
<evidence type="ECO:0000313" key="2">
    <source>
        <dbReference type="Proteomes" id="UP000198767"/>
    </source>
</evidence>
<dbReference type="EMBL" id="FMWG01000008">
    <property type="protein sequence ID" value="SCZ68556.1"/>
    <property type="molecule type" value="Genomic_DNA"/>
</dbReference>